<dbReference type="GO" id="GO:0005886">
    <property type="term" value="C:plasma membrane"/>
    <property type="evidence" value="ECO:0007669"/>
    <property type="project" value="UniProtKB-SubCell"/>
</dbReference>
<proteinExistence type="inferred from homology"/>
<dbReference type="NCBIfam" id="TIGR01845">
    <property type="entry name" value="outer_NodT"/>
    <property type="match status" value="1"/>
</dbReference>
<comment type="similarity">
    <text evidence="1 2">Belongs to the outer membrane factor (OMF) (TC 1.B.17) family.</text>
</comment>
<comment type="caution">
    <text evidence="3">The sequence shown here is derived from an EMBL/GenBank/DDBJ whole genome shotgun (WGS) entry which is preliminary data.</text>
</comment>
<dbReference type="Gene3D" id="1.20.1600.10">
    <property type="entry name" value="Outer membrane efflux proteins (OEP)"/>
    <property type="match status" value="1"/>
</dbReference>
<dbReference type="InterPro" id="IPR010131">
    <property type="entry name" value="MdtP/NodT-like"/>
</dbReference>
<evidence type="ECO:0000256" key="1">
    <source>
        <dbReference type="ARBA" id="ARBA00007613"/>
    </source>
</evidence>
<dbReference type="PROSITE" id="PS51257">
    <property type="entry name" value="PROKAR_LIPOPROTEIN"/>
    <property type="match status" value="1"/>
</dbReference>
<dbReference type="AlphaFoldDB" id="A0A972SGP0"/>
<keyword evidence="4" id="KW-1185">Reference proteome</keyword>
<name>A0A972SGP0_9BURK</name>
<dbReference type="Proteomes" id="UP000655523">
    <property type="component" value="Unassembled WGS sequence"/>
</dbReference>
<keyword evidence="2" id="KW-0472">Membrane</keyword>
<dbReference type="InterPro" id="IPR003423">
    <property type="entry name" value="OMP_efflux"/>
</dbReference>
<keyword evidence="2" id="KW-0449">Lipoprotein</keyword>
<evidence type="ECO:0000313" key="4">
    <source>
        <dbReference type="Proteomes" id="UP000655523"/>
    </source>
</evidence>
<reference evidence="3 4" key="1">
    <citation type="submission" date="2019-11" db="EMBL/GenBank/DDBJ databases">
        <title>Metabolism of dissolved organic matter in forest soils.</title>
        <authorList>
            <person name="Cyle K.T."/>
            <person name="Wilhelm R.C."/>
            <person name="Martinez C.E."/>
        </authorList>
    </citation>
    <scope>NUCLEOTIDE SEQUENCE [LARGE SCALE GENOMIC DNA]</scope>
    <source>
        <strain evidence="3 4">5N</strain>
    </source>
</reference>
<accession>A0A972SGP0</accession>
<dbReference type="PANTHER" id="PTHR30203">
    <property type="entry name" value="OUTER MEMBRANE CATION EFFLUX PROTEIN"/>
    <property type="match status" value="1"/>
</dbReference>
<sequence length="492" mass="51547">MGGGERVLAERFVREAACAVTYCVLAATTACSTQSPYAPAHFNDHLVWANQSGNPAFLLPPNEDWWSALDDPVLSGLIESALASSPSLALADAHLAEARATLGLKTSLSHPQISVNGSGGRARVQSASGASTTQVGNSITGGPTFAWEIDLFGRLRDAQDAAASRLDARNADAQSARLLVSSQVAGALVSLRACRFGLGVKRDDIASRERDLALTRRRVALGFAPPVDESRAISGLEDARASLISQDESCVKDRDALVALSGLTATEIDARITLTGFATDQQKEPGYPRVPQVALALPATVLSRHPAVIAAEREAAATYAEIGVARANRLPVINLTSALTGNWISASGSTLSFLGWSLISGIGAPLFDAGGGAASVDAATARYLAALASLHSTLRNTAQDIEDALAEQSHASERLAAAIRARDAARATLDATESQWRAGAVNLFQLEDTRRQREAADQTAIDAARASIQAWIDIVRASGNAAAFVTTPMYQE</sequence>
<dbReference type="Pfam" id="PF02321">
    <property type="entry name" value="OEP"/>
    <property type="match status" value="2"/>
</dbReference>
<comment type="subcellular location">
    <subcellularLocation>
        <location evidence="2">Cell membrane</location>
        <topology evidence="2">Lipid-anchor</topology>
    </subcellularLocation>
</comment>
<evidence type="ECO:0000256" key="2">
    <source>
        <dbReference type="RuleBase" id="RU362097"/>
    </source>
</evidence>
<dbReference type="GO" id="GO:0015562">
    <property type="term" value="F:efflux transmembrane transporter activity"/>
    <property type="evidence" value="ECO:0007669"/>
    <property type="project" value="InterPro"/>
</dbReference>
<dbReference type="PANTHER" id="PTHR30203:SF32">
    <property type="entry name" value="CATION EFFLUX SYSTEM PROTEIN CUSC"/>
    <property type="match status" value="1"/>
</dbReference>
<gene>
    <name evidence="3" type="ORF">GNZ13_05400</name>
</gene>
<protein>
    <submittedName>
        <fullName evidence="3">Efflux transporter outer membrane subunit</fullName>
    </submittedName>
</protein>
<dbReference type="Gene3D" id="2.20.200.10">
    <property type="entry name" value="Outer membrane efflux proteins (OEP)"/>
    <property type="match status" value="1"/>
</dbReference>
<evidence type="ECO:0000313" key="3">
    <source>
        <dbReference type="EMBL" id="NPT54057.1"/>
    </source>
</evidence>
<keyword evidence="2" id="KW-1134">Transmembrane beta strand</keyword>
<organism evidence="3 4">
    <name type="scientific">Paraburkholderia elongata</name>
    <dbReference type="NCBI Taxonomy" id="2675747"/>
    <lineage>
        <taxon>Bacteria</taxon>
        <taxon>Pseudomonadati</taxon>
        <taxon>Pseudomonadota</taxon>
        <taxon>Betaproteobacteria</taxon>
        <taxon>Burkholderiales</taxon>
        <taxon>Burkholderiaceae</taxon>
        <taxon>Paraburkholderia</taxon>
    </lineage>
</organism>
<dbReference type="EMBL" id="WOEZ01000032">
    <property type="protein sequence ID" value="NPT54057.1"/>
    <property type="molecule type" value="Genomic_DNA"/>
</dbReference>
<dbReference type="SUPFAM" id="SSF56954">
    <property type="entry name" value="Outer membrane efflux proteins (OEP)"/>
    <property type="match status" value="1"/>
</dbReference>
<keyword evidence="2" id="KW-0564">Palmitate</keyword>
<keyword evidence="2" id="KW-0812">Transmembrane</keyword>